<comment type="caution">
    <text evidence="2">The sequence shown here is derived from an EMBL/GenBank/DDBJ whole genome shotgun (WGS) entry which is preliminary data.</text>
</comment>
<gene>
    <name evidence="2" type="ORF">BLNAU_20042</name>
</gene>
<reference evidence="2 3" key="1">
    <citation type="journal article" date="2022" name="bioRxiv">
        <title>Genomics of Preaxostyla Flagellates Illuminates Evolutionary Transitions and the Path Towards Mitochondrial Loss.</title>
        <authorList>
            <person name="Novak L.V.F."/>
            <person name="Treitli S.C."/>
            <person name="Pyrih J."/>
            <person name="Halakuc P."/>
            <person name="Pipaliya S.V."/>
            <person name="Vacek V."/>
            <person name="Brzon O."/>
            <person name="Soukal P."/>
            <person name="Eme L."/>
            <person name="Dacks J.B."/>
            <person name="Karnkowska A."/>
            <person name="Elias M."/>
            <person name="Hampl V."/>
        </authorList>
    </citation>
    <scope>NUCLEOTIDE SEQUENCE [LARGE SCALE GENOMIC DNA]</scope>
    <source>
        <strain evidence="2">NAU3</strain>
        <tissue evidence="2">Gut</tissue>
    </source>
</reference>
<protein>
    <submittedName>
        <fullName evidence="2">Uncharacterized protein</fullName>
    </submittedName>
</protein>
<keyword evidence="3" id="KW-1185">Reference proteome</keyword>
<evidence type="ECO:0000313" key="3">
    <source>
        <dbReference type="Proteomes" id="UP001281761"/>
    </source>
</evidence>
<evidence type="ECO:0000256" key="1">
    <source>
        <dbReference type="SAM" id="Coils"/>
    </source>
</evidence>
<dbReference type="Proteomes" id="UP001281761">
    <property type="component" value="Unassembled WGS sequence"/>
</dbReference>
<accession>A0ABQ9WZU0</accession>
<organism evidence="2 3">
    <name type="scientific">Blattamonas nauphoetae</name>
    <dbReference type="NCBI Taxonomy" id="2049346"/>
    <lineage>
        <taxon>Eukaryota</taxon>
        <taxon>Metamonada</taxon>
        <taxon>Preaxostyla</taxon>
        <taxon>Oxymonadida</taxon>
        <taxon>Blattamonas</taxon>
    </lineage>
</organism>
<keyword evidence="1" id="KW-0175">Coiled coil</keyword>
<name>A0ABQ9WZU0_9EUKA</name>
<proteinExistence type="predicted"/>
<dbReference type="EMBL" id="JARBJD010000275">
    <property type="protein sequence ID" value="KAK2945029.1"/>
    <property type="molecule type" value="Genomic_DNA"/>
</dbReference>
<feature type="coiled-coil region" evidence="1">
    <location>
        <begin position="184"/>
        <end position="218"/>
    </location>
</feature>
<sequence>MDLTSTRFFRRKVSDEIDTNISYDTLHVHRCYMAFEDILSYLSREQQNTAEALSQQHEFHHTLKEEINMLTHQLHVQSQLSEERGSKLQIMISENKLLKSQLQTTLNALHISSLVQNSSNLAHENSTSRSLNPVHPILLSAIKGKANLEYETLKLENEKNCITDQLLLVQKELQSVKNRMMISQQQSDSLNKRLSEEIAHLEEELKQARLQEANSSERCNRLLRVVRPLFDLSQTMTQTMFPSSPERS</sequence>
<evidence type="ECO:0000313" key="2">
    <source>
        <dbReference type="EMBL" id="KAK2945029.1"/>
    </source>
</evidence>